<evidence type="ECO:0000313" key="3">
    <source>
        <dbReference type="Proteomes" id="UP000434036"/>
    </source>
</evidence>
<feature type="transmembrane region" description="Helical" evidence="1">
    <location>
        <begin position="6"/>
        <end position="30"/>
    </location>
</feature>
<organism evidence="2 3">
    <name type="scientific">Copranaerobaculum intestinale</name>
    <dbReference type="NCBI Taxonomy" id="2692629"/>
    <lineage>
        <taxon>Bacteria</taxon>
        <taxon>Bacillati</taxon>
        <taxon>Bacillota</taxon>
        <taxon>Erysipelotrichia</taxon>
        <taxon>Erysipelotrichales</taxon>
        <taxon>Erysipelotrichaceae</taxon>
        <taxon>Copranaerobaculum</taxon>
    </lineage>
</organism>
<reference evidence="2 3" key="2">
    <citation type="submission" date="2020-01" db="EMBL/GenBank/DDBJ databases">
        <title>Clostridiaceae sp. nov. isolated from the gut of human by culturomics.</title>
        <authorList>
            <person name="Chang Y."/>
        </authorList>
    </citation>
    <scope>NUCLEOTIDE SEQUENCE [LARGE SCALE GENOMIC DNA]</scope>
    <source>
        <strain evidence="2 3">DONG20-135</strain>
    </source>
</reference>
<feature type="transmembrane region" description="Helical" evidence="1">
    <location>
        <begin position="74"/>
        <end position="91"/>
    </location>
</feature>
<feature type="transmembrane region" description="Helical" evidence="1">
    <location>
        <begin position="103"/>
        <end position="126"/>
    </location>
</feature>
<feature type="transmembrane region" description="Helical" evidence="1">
    <location>
        <begin position="146"/>
        <end position="175"/>
    </location>
</feature>
<dbReference type="Gene3D" id="1.10.1760.20">
    <property type="match status" value="1"/>
</dbReference>
<dbReference type="AlphaFoldDB" id="A0A6N8U8P3"/>
<name>A0A6N8U8P3_9FIRM</name>
<evidence type="ECO:0000313" key="2">
    <source>
        <dbReference type="EMBL" id="MXQ73083.1"/>
    </source>
</evidence>
<keyword evidence="1" id="KW-0812">Transmembrane</keyword>
<dbReference type="Proteomes" id="UP000434036">
    <property type="component" value="Unassembled WGS sequence"/>
</dbReference>
<evidence type="ECO:0000256" key="1">
    <source>
        <dbReference type="SAM" id="Phobius"/>
    </source>
</evidence>
<dbReference type="RefSeq" id="WP_160624506.1">
    <property type="nucleotide sequence ID" value="NZ_WUUQ01000001.1"/>
</dbReference>
<feature type="transmembrane region" description="Helical" evidence="1">
    <location>
        <begin position="42"/>
        <end position="62"/>
    </location>
</feature>
<proteinExistence type="predicted"/>
<gene>
    <name evidence="2" type="ORF">GSF08_03920</name>
</gene>
<accession>A0A6N8U8P3</accession>
<reference evidence="2 3" key="1">
    <citation type="submission" date="2019-12" db="EMBL/GenBank/DDBJ databases">
        <authorList>
            <person name="Yang R."/>
        </authorList>
    </citation>
    <scope>NUCLEOTIDE SEQUENCE [LARGE SCALE GENOMIC DNA]</scope>
    <source>
        <strain evidence="2 3">DONG20-135</strain>
    </source>
</reference>
<sequence length="205" mass="22884">MRNSMVKRYAIVMLIGVALNLGLYQIAHIFHLPAWIDNIGTAYAALILEPSAGLLVAFATNFYQAAFVYNSSSIVYYAVSASAALSIGILMRKQGKVAWTRLFLSLLCYLAVSSLLSTILTLWRTAGVPDSAWEHHFYDLALTAGLPNWLSCLFGIAVLKFSDSVVMGVLLPILFRLTPKLLKNEQIEQIVSWKNPYFHKREELP</sequence>
<keyword evidence="3" id="KW-1185">Reference proteome</keyword>
<dbReference type="EMBL" id="WUUQ01000001">
    <property type="protein sequence ID" value="MXQ73083.1"/>
    <property type="molecule type" value="Genomic_DNA"/>
</dbReference>
<protein>
    <recommendedName>
        <fullName evidence="4">ECF transporter S component</fullName>
    </recommendedName>
</protein>
<comment type="caution">
    <text evidence="2">The sequence shown here is derived from an EMBL/GenBank/DDBJ whole genome shotgun (WGS) entry which is preliminary data.</text>
</comment>
<keyword evidence="1" id="KW-0472">Membrane</keyword>
<keyword evidence="1" id="KW-1133">Transmembrane helix</keyword>
<evidence type="ECO:0008006" key="4">
    <source>
        <dbReference type="Google" id="ProtNLM"/>
    </source>
</evidence>